<evidence type="ECO:0000313" key="1">
    <source>
        <dbReference type="EMBL" id="KAK6780581.1"/>
    </source>
</evidence>
<comment type="caution">
    <text evidence="1">The sequence shown here is derived from an EMBL/GenBank/DDBJ whole genome shotgun (WGS) entry which is preliminary data.</text>
</comment>
<name>A0AAN8Y6G1_SOLBU</name>
<gene>
    <name evidence="1" type="ORF">RDI58_022765</name>
</gene>
<organism evidence="1 2">
    <name type="scientific">Solanum bulbocastanum</name>
    <name type="common">Wild potato</name>
    <dbReference type="NCBI Taxonomy" id="147425"/>
    <lineage>
        <taxon>Eukaryota</taxon>
        <taxon>Viridiplantae</taxon>
        <taxon>Streptophyta</taxon>
        <taxon>Embryophyta</taxon>
        <taxon>Tracheophyta</taxon>
        <taxon>Spermatophyta</taxon>
        <taxon>Magnoliopsida</taxon>
        <taxon>eudicotyledons</taxon>
        <taxon>Gunneridae</taxon>
        <taxon>Pentapetalae</taxon>
        <taxon>asterids</taxon>
        <taxon>lamiids</taxon>
        <taxon>Solanales</taxon>
        <taxon>Solanaceae</taxon>
        <taxon>Solanoideae</taxon>
        <taxon>Solaneae</taxon>
        <taxon>Solanum</taxon>
    </lineage>
</organism>
<proteinExistence type="predicted"/>
<dbReference type="AlphaFoldDB" id="A0AAN8Y6G1"/>
<keyword evidence="2" id="KW-1185">Reference proteome</keyword>
<sequence length="158" mass="18259">MVEENLRIHTFTEIPSPEIFSSQIESKNVPAVFKGCIKDWKAFSKWNPSDGGLIYLQGCMLHIPEKRNWLAGKRYLQLKNYVGDLGWHVVISTQSELKDWSKTNFGEMTNKKNSFLEELAGIDLTMESRDLCAEEMMVRATIVVELENMAKNEEAKWR</sequence>
<dbReference type="EMBL" id="JBANQN010000009">
    <property type="protein sequence ID" value="KAK6780581.1"/>
    <property type="molecule type" value="Genomic_DNA"/>
</dbReference>
<dbReference type="Gene3D" id="2.60.120.650">
    <property type="entry name" value="Cupin"/>
    <property type="match status" value="1"/>
</dbReference>
<reference evidence="1 2" key="1">
    <citation type="submission" date="2024-02" db="EMBL/GenBank/DDBJ databases">
        <title>de novo genome assembly of Solanum bulbocastanum strain 11H21.</title>
        <authorList>
            <person name="Hosaka A.J."/>
        </authorList>
    </citation>
    <scope>NUCLEOTIDE SEQUENCE [LARGE SCALE GENOMIC DNA]</scope>
    <source>
        <tissue evidence="1">Young leaves</tissue>
    </source>
</reference>
<accession>A0AAN8Y6G1</accession>
<protein>
    <submittedName>
        <fullName evidence="1">Uncharacterized protein</fullName>
    </submittedName>
</protein>
<dbReference type="Proteomes" id="UP001371456">
    <property type="component" value="Unassembled WGS sequence"/>
</dbReference>
<evidence type="ECO:0000313" key="2">
    <source>
        <dbReference type="Proteomes" id="UP001371456"/>
    </source>
</evidence>